<organism evidence="1 2">
    <name type="scientific">Reyranella humidisoli</name>
    <dbReference type="NCBI Taxonomy" id="2849149"/>
    <lineage>
        <taxon>Bacteria</taxon>
        <taxon>Pseudomonadati</taxon>
        <taxon>Pseudomonadota</taxon>
        <taxon>Alphaproteobacteria</taxon>
        <taxon>Hyphomicrobiales</taxon>
        <taxon>Reyranellaceae</taxon>
        <taxon>Reyranella</taxon>
    </lineage>
</organism>
<evidence type="ECO:0000313" key="2">
    <source>
        <dbReference type="Proteomes" id="UP000727907"/>
    </source>
</evidence>
<dbReference type="Proteomes" id="UP000727907">
    <property type="component" value="Unassembled WGS sequence"/>
</dbReference>
<dbReference type="RefSeq" id="WP_216957808.1">
    <property type="nucleotide sequence ID" value="NZ_JAHOPB010000001.1"/>
</dbReference>
<sequence>MTSKASEPCEIVVTARMIRAGLDVVKSWPSLADGEALATAYRAMAAAAPPESLALSMPTPTMLQALRLLGHK</sequence>
<name>A0ABS6IIH8_9HYPH</name>
<gene>
    <name evidence="1" type="ORF">KQ910_07270</name>
</gene>
<proteinExistence type="predicted"/>
<protein>
    <submittedName>
        <fullName evidence="1">Uncharacterized protein</fullName>
    </submittedName>
</protein>
<keyword evidence="2" id="KW-1185">Reference proteome</keyword>
<evidence type="ECO:0000313" key="1">
    <source>
        <dbReference type="EMBL" id="MBU8873557.1"/>
    </source>
</evidence>
<comment type="caution">
    <text evidence="1">The sequence shown here is derived from an EMBL/GenBank/DDBJ whole genome shotgun (WGS) entry which is preliminary data.</text>
</comment>
<accession>A0ABS6IIH8</accession>
<dbReference type="EMBL" id="JAHOPB010000001">
    <property type="protein sequence ID" value="MBU8873557.1"/>
    <property type="molecule type" value="Genomic_DNA"/>
</dbReference>
<reference evidence="1 2" key="1">
    <citation type="submission" date="2021-06" db="EMBL/GenBank/DDBJ databases">
        <authorList>
            <person name="Lee D.H."/>
        </authorList>
    </citation>
    <scope>NUCLEOTIDE SEQUENCE [LARGE SCALE GENOMIC DNA]</scope>
    <source>
        <strain evidence="1 2">MMS21-HV4-11</strain>
    </source>
</reference>